<evidence type="ECO:0000313" key="1">
    <source>
        <dbReference type="EMBL" id="OOG26446.1"/>
    </source>
</evidence>
<organism evidence="1 2">
    <name type="scientific">Thioalkalivibrio denitrificans</name>
    <dbReference type="NCBI Taxonomy" id="108003"/>
    <lineage>
        <taxon>Bacteria</taxon>
        <taxon>Pseudomonadati</taxon>
        <taxon>Pseudomonadota</taxon>
        <taxon>Gammaproteobacteria</taxon>
        <taxon>Chromatiales</taxon>
        <taxon>Ectothiorhodospiraceae</taxon>
        <taxon>Thioalkalivibrio</taxon>
    </lineage>
</organism>
<sequence length="87" mass="9491">MKDSAGTQKIDEWSEVDQYYVSSAPRLPLGGCHGDEDGHVFEELGRIVEEVTGLNRKDGKPLSLATSGCDIESRLHSVALLRCTITT</sequence>
<dbReference type="EMBL" id="MVBK01000028">
    <property type="protein sequence ID" value="OOG26446.1"/>
    <property type="molecule type" value="Genomic_DNA"/>
</dbReference>
<proteinExistence type="predicted"/>
<evidence type="ECO:0000313" key="2">
    <source>
        <dbReference type="Proteomes" id="UP000189462"/>
    </source>
</evidence>
<gene>
    <name evidence="1" type="ORF">B1C78_04975</name>
</gene>
<keyword evidence="2" id="KW-1185">Reference proteome</keyword>
<dbReference type="STRING" id="108003.B1C78_04975"/>
<dbReference type="OrthoDB" id="9797194at2"/>
<comment type="caution">
    <text evidence="1">The sequence shown here is derived from an EMBL/GenBank/DDBJ whole genome shotgun (WGS) entry which is preliminary data.</text>
</comment>
<reference evidence="1 2" key="1">
    <citation type="submission" date="2017-02" db="EMBL/GenBank/DDBJ databases">
        <title>Genomic diversity within the haloalkaliphilic genus Thioalkalivibrio.</title>
        <authorList>
            <person name="Ahn A.-C."/>
            <person name="Meier-Kolthoff J."/>
            <person name="Overmars L."/>
            <person name="Richter M."/>
            <person name="Woyke T."/>
            <person name="Sorokin D.Y."/>
            <person name="Muyzer G."/>
        </authorList>
    </citation>
    <scope>NUCLEOTIDE SEQUENCE [LARGE SCALE GENOMIC DNA]</scope>
    <source>
        <strain evidence="1 2">ALJD</strain>
    </source>
</reference>
<dbReference type="Proteomes" id="UP000189462">
    <property type="component" value="Unassembled WGS sequence"/>
</dbReference>
<accession>A0A1V3NNW5</accession>
<protein>
    <submittedName>
        <fullName evidence="1">Uncharacterized protein</fullName>
    </submittedName>
</protein>
<dbReference type="AlphaFoldDB" id="A0A1V3NNW5"/>
<name>A0A1V3NNW5_9GAMM</name>